<evidence type="ECO:0000313" key="2">
    <source>
        <dbReference type="EMBL" id="BDQ39086.1"/>
    </source>
</evidence>
<feature type="transmembrane region" description="Helical" evidence="1">
    <location>
        <begin position="81"/>
        <end position="99"/>
    </location>
</feature>
<keyword evidence="1" id="KW-0812">Transmembrane</keyword>
<evidence type="ECO:0000313" key="3">
    <source>
        <dbReference type="Proteomes" id="UP001317742"/>
    </source>
</evidence>
<proteinExistence type="predicted"/>
<name>A0ABN6S733_9BACT</name>
<keyword evidence="1" id="KW-1133">Transmembrane helix</keyword>
<feature type="transmembrane region" description="Helical" evidence="1">
    <location>
        <begin position="56"/>
        <end position="75"/>
    </location>
</feature>
<feature type="transmembrane region" description="Helical" evidence="1">
    <location>
        <begin position="7"/>
        <end position="27"/>
    </location>
</feature>
<dbReference type="RefSeq" id="WP_281761560.1">
    <property type="nucleotide sequence ID" value="NZ_AP026709.1"/>
</dbReference>
<keyword evidence="1" id="KW-0472">Membrane</keyword>
<organism evidence="2 3">
    <name type="scientific">Pseudodesulfovibrio nedwellii</name>
    <dbReference type="NCBI Taxonomy" id="2973072"/>
    <lineage>
        <taxon>Bacteria</taxon>
        <taxon>Pseudomonadati</taxon>
        <taxon>Thermodesulfobacteriota</taxon>
        <taxon>Desulfovibrionia</taxon>
        <taxon>Desulfovibrionales</taxon>
        <taxon>Desulfovibrionaceae</taxon>
    </lineage>
</organism>
<dbReference type="EMBL" id="AP026709">
    <property type="protein sequence ID" value="BDQ39086.1"/>
    <property type="molecule type" value="Genomic_DNA"/>
</dbReference>
<accession>A0ABN6S733</accession>
<reference evidence="2 3" key="1">
    <citation type="submission" date="2022-08" db="EMBL/GenBank/DDBJ databases">
        <title>Genome Sequence of the sulphate-reducing bacterium, Pseudodesulfovibrio sp. SYK.</title>
        <authorList>
            <person name="Kondo R."/>
            <person name="Kataoka T."/>
        </authorList>
    </citation>
    <scope>NUCLEOTIDE SEQUENCE [LARGE SCALE GENOMIC DNA]</scope>
    <source>
        <strain evidence="2 3">SYK</strain>
    </source>
</reference>
<sequence length="108" mass="11699">MHKIFKALLLGLAAGIIDVIPMVFQGLSWEANISALLHWLGLGIIITYARLPLTSWASGMLIALLTGIPIAVLAYPREPMSVFPIIIFSTILGGLLGYTSDRLINNQP</sequence>
<dbReference type="Proteomes" id="UP001317742">
    <property type="component" value="Chromosome"/>
</dbReference>
<evidence type="ECO:0000256" key="1">
    <source>
        <dbReference type="SAM" id="Phobius"/>
    </source>
</evidence>
<gene>
    <name evidence="2" type="ORF">SYK_34460</name>
</gene>
<protein>
    <submittedName>
        <fullName evidence="2">Uncharacterized protein</fullName>
    </submittedName>
</protein>
<keyword evidence="3" id="KW-1185">Reference proteome</keyword>